<reference evidence="3" key="1">
    <citation type="journal article" date="2019" name="Int. J. Syst. Evol. Microbiol.">
        <title>The Global Catalogue of Microorganisms (GCM) 10K type strain sequencing project: providing services to taxonomists for standard genome sequencing and annotation.</title>
        <authorList>
            <consortium name="The Broad Institute Genomics Platform"/>
            <consortium name="The Broad Institute Genome Sequencing Center for Infectious Disease"/>
            <person name="Wu L."/>
            <person name="Ma J."/>
        </authorList>
    </citation>
    <scope>NUCLEOTIDE SEQUENCE [LARGE SCALE GENOMIC DNA]</scope>
    <source>
        <strain evidence="3">CGMCC 4.7680</strain>
    </source>
</reference>
<dbReference type="RefSeq" id="WP_191307951.1">
    <property type="nucleotide sequence ID" value="NZ_BNAW01000005.1"/>
</dbReference>
<comment type="caution">
    <text evidence="2">The sequence shown here is derived from an EMBL/GenBank/DDBJ whole genome shotgun (WGS) entry which is preliminary data.</text>
</comment>
<dbReference type="EMBL" id="BNAW01000005">
    <property type="protein sequence ID" value="GHG02450.1"/>
    <property type="molecule type" value="Genomic_DNA"/>
</dbReference>
<accession>A0ABQ3K465</accession>
<name>A0ABQ3K465_9PSEU</name>
<organism evidence="2 3">
    <name type="scientific">Amycolatopsis bullii</name>
    <dbReference type="NCBI Taxonomy" id="941987"/>
    <lineage>
        <taxon>Bacteria</taxon>
        <taxon>Bacillati</taxon>
        <taxon>Actinomycetota</taxon>
        <taxon>Actinomycetes</taxon>
        <taxon>Pseudonocardiales</taxon>
        <taxon>Pseudonocardiaceae</taxon>
        <taxon>Amycolatopsis</taxon>
    </lineage>
</organism>
<keyword evidence="3" id="KW-1185">Reference proteome</keyword>
<feature type="region of interest" description="Disordered" evidence="1">
    <location>
        <begin position="100"/>
        <end position="120"/>
    </location>
</feature>
<proteinExistence type="predicted"/>
<feature type="region of interest" description="Disordered" evidence="1">
    <location>
        <begin position="38"/>
        <end position="63"/>
    </location>
</feature>
<evidence type="ECO:0000313" key="3">
    <source>
        <dbReference type="Proteomes" id="UP000649955"/>
    </source>
</evidence>
<gene>
    <name evidence="2" type="ORF">GCM10017567_17090</name>
</gene>
<evidence type="ECO:0000313" key="2">
    <source>
        <dbReference type="EMBL" id="GHG02450.1"/>
    </source>
</evidence>
<evidence type="ECO:0000256" key="1">
    <source>
        <dbReference type="SAM" id="MobiDB-lite"/>
    </source>
</evidence>
<protein>
    <submittedName>
        <fullName evidence="2">Uncharacterized protein</fullName>
    </submittedName>
</protein>
<dbReference type="Proteomes" id="UP000649955">
    <property type="component" value="Unassembled WGS sequence"/>
</dbReference>
<sequence length="120" mass="12675">MDSEADHLALWCLLLPELRAAARQGGVLDRLDRDADRVKQGGPAKTALKKWGPVGPDGAPRSWADRPALGIAALPGRGRAPGVGAGEYGCPLDRCARVASRDENGHPPRCAAFDASMRPK</sequence>